<evidence type="ECO:0000256" key="6">
    <source>
        <dbReference type="ARBA" id="ARBA00023136"/>
    </source>
</evidence>
<evidence type="ECO:0000256" key="4">
    <source>
        <dbReference type="ARBA" id="ARBA00022692"/>
    </source>
</evidence>
<dbReference type="SUPFAM" id="SSF50182">
    <property type="entry name" value="Sm-like ribonucleoproteins"/>
    <property type="match status" value="1"/>
</dbReference>
<accession>U5DSF5</accession>
<dbReference type="AlphaFoldDB" id="U5DSF5"/>
<feature type="signal peptide" evidence="8">
    <location>
        <begin position="1"/>
        <end position="34"/>
    </location>
</feature>
<dbReference type="Pfam" id="PF21088">
    <property type="entry name" value="MS_channel_1st"/>
    <property type="match status" value="1"/>
</dbReference>
<dbReference type="STRING" id="582515.KR51_00006910"/>
<keyword evidence="13" id="KW-1185">Reference proteome</keyword>
<dbReference type="RefSeq" id="WP_022604743.1">
    <property type="nucleotide sequence ID" value="NZ_ASSJ01000015.1"/>
</dbReference>
<dbReference type="PROSITE" id="PS01246">
    <property type="entry name" value="UPF0003"/>
    <property type="match status" value="1"/>
</dbReference>
<dbReference type="PANTHER" id="PTHR30347">
    <property type="entry name" value="POTASSIUM CHANNEL RELATED"/>
    <property type="match status" value="1"/>
</dbReference>
<keyword evidence="5 7" id="KW-1133">Transmembrane helix</keyword>
<evidence type="ECO:0000256" key="2">
    <source>
        <dbReference type="ARBA" id="ARBA00008017"/>
    </source>
</evidence>
<sequence length="533" mass="58234">MTVAIAAQLRSVARAAALTALAAALWCCTLVAIAAAPATAQTADPPNRAAVVLDGRALFYVSSSGRFTARERANDASRTLQRMTYSSDAAEVEVVTRNDLPVITVNGSHLLSVTPADTPAGRSLEEQADLWSEDIQESLQRAQAERSRTALTRALVQALLAMAIAAALSFGLGWIWHRWLLPAAREAAREASETPDDNRSLVTKEIATRIILNVLRGIVWLFAIAYISNLFPQTRLVSRLAIRHLVGSLISDLFPLGDKSYSVLDLTILLALFVGVFLLARLIRRLLRLRVLSIAGLSRPAQETIAAIANYAFLFIGSVVVLQLWGLDIGSLTVFAGVLGAGIGLGLQGIAKEFISGLVLIFERPIAIGDFVEVEDLKGIVERIGIRSTEIITIDRISVILPNSRFLDQNVTNWSHHNPISRLRVPLGIAYGSNMTAVRTALLEVAEEHTSVLSIPNPEVLFMGFGNSSLDLVLLVWIAEPQRQFQIKSDLYFRIDMLFRERDIEVPFPQHDLHLRSGTLPVDVVQPISNPLA</sequence>
<evidence type="ECO:0000256" key="3">
    <source>
        <dbReference type="ARBA" id="ARBA00022475"/>
    </source>
</evidence>
<dbReference type="Proteomes" id="UP000016960">
    <property type="component" value="Unassembled WGS sequence"/>
</dbReference>
<dbReference type="SUPFAM" id="SSF82689">
    <property type="entry name" value="Mechanosensitive channel protein MscS (YggB), C-terminal domain"/>
    <property type="match status" value="1"/>
</dbReference>
<gene>
    <name evidence="12" type="ORF">KR51_00006910</name>
</gene>
<protein>
    <submittedName>
        <fullName evidence="12">Small-conductance mechanosensitive channel</fullName>
    </submittedName>
</protein>
<feature type="transmembrane region" description="Helical" evidence="7">
    <location>
        <begin position="154"/>
        <end position="176"/>
    </location>
</feature>
<evidence type="ECO:0000256" key="1">
    <source>
        <dbReference type="ARBA" id="ARBA00004651"/>
    </source>
</evidence>
<evidence type="ECO:0000259" key="10">
    <source>
        <dbReference type="Pfam" id="PF21082"/>
    </source>
</evidence>
<name>U5DSF5_9CHRO</name>
<dbReference type="InterPro" id="IPR006685">
    <property type="entry name" value="MscS_channel_2nd"/>
</dbReference>
<dbReference type="InterPro" id="IPR049278">
    <property type="entry name" value="MS_channel_C"/>
</dbReference>
<dbReference type="InterPro" id="IPR011014">
    <property type="entry name" value="MscS_channel_TM-2"/>
</dbReference>
<feature type="chain" id="PRO_5004659029" evidence="8">
    <location>
        <begin position="35"/>
        <end position="533"/>
    </location>
</feature>
<keyword evidence="6 7" id="KW-0472">Membrane</keyword>
<dbReference type="InParanoid" id="U5DSF5"/>
<dbReference type="Pfam" id="PF21082">
    <property type="entry name" value="MS_channel_3rd"/>
    <property type="match status" value="1"/>
</dbReference>
<comment type="similarity">
    <text evidence="2">Belongs to the MscS (TC 1.A.23) family.</text>
</comment>
<evidence type="ECO:0000256" key="8">
    <source>
        <dbReference type="SAM" id="SignalP"/>
    </source>
</evidence>
<dbReference type="EMBL" id="ASSJ01000015">
    <property type="protein sequence ID" value="ERN42600.1"/>
    <property type="molecule type" value="Genomic_DNA"/>
</dbReference>
<comment type="subcellular location">
    <subcellularLocation>
        <location evidence="1">Cell membrane</location>
        <topology evidence="1">Multi-pass membrane protein</topology>
    </subcellularLocation>
</comment>
<keyword evidence="4 7" id="KW-0812">Transmembrane</keyword>
<feature type="transmembrane region" description="Helical" evidence="7">
    <location>
        <begin position="304"/>
        <end position="326"/>
    </location>
</feature>
<dbReference type="GO" id="GO:0005886">
    <property type="term" value="C:plasma membrane"/>
    <property type="evidence" value="ECO:0007669"/>
    <property type="project" value="UniProtKB-SubCell"/>
</dbReference>
<dbReference type="PATRIC" id="fig|582515.4.peg.769"/>
<dbReference type="Gene3D" id="1.10.287.1260">
    <property type="match status" value="1"/>
</dbReference>
<dbReference type="InterPro" id="IPR023408">
    <property type="entry name" value="MscS_beta-dom_sf"/>
</dbReference>
<dbReference type="GO" id="GO:0055085">
    <property type="term" value="P:transmembrane transport"/>
    <property type="evidence" value="ECO:0007669"/>
    <property type="project" value="InterPro"/>
</dbReference>
<dbReference type="InterPro" id="IPR006686">
    <property type="entry name" value="MscS_channel_CS"/>
</dbReference>
<evidence type="ECO:0000313" key="13">
    <source>
        <dbReference type="Proteomes" id="UP000016960"/>
    </source>
</evidence>
<organism evidence="12 13">
    <name type="scientific">Rubidibacter lacunae KORDI 51-2</name>
    <dbReference type="NCBI Taxonomy" id="582515"/>
    <lineage>
        <taxon>Bacteria</taxon>
        <taxon>Bacillati</taxon>
        <taxon>Cyanobacteriota</taxon>
        <taxon>Cyanophyceae</taxon>
        <taxon>Oscillatoriophycideae</taxon>
        <taxon>Chroococcales</taxon>
        <taxon>Aphanothecaceae</taxon>
        <taxon>Rubidibacter</taxon>
    </lineage>
</organism>
<dbReference type="InterPro" id="IPR052702">
    <property type="entry name" value="MscS-like_channel"/>
</dbReference>
<evidence type="ECO:0000256" key="7">
    <source>
        <dbReference type="SAM" id="Phobius"/>
    </source>
</evidence>
<dbReference type="PANTHER" id="PTHR30347:SF1">
    <property type="entry name" value="MECHANOSENSITIVE CHANNEL MSCK"/>
    <property type="match status" value="1"/>
</dbReference>
<proteinExistence type="inferred from homology"/>
<evidence type="ECO:0000259" key="9">
    <source>
        <dbReference type="Pfam" id="PF00924"/>
    </source>
</evidence>
<dbReference type="Gene3D" id="3.30.70.100">
    <property type="match status" value="1"/>
</dbReference>
<feature type="transmembrane region" description="Helical" evidence="7">
    <location>
        <begin position="210"/>
        <end position="231"/>
    </location>
</feature>
<dbReference type="InterPro" id="IPR011066">
    <property type="entry name" value="MscS_channel_C_sf"/>
</dbReference>
<keyword evidence="3" id="KW-1003">Cell membrane</keyword>
<feature type="domain" description="Mechanosensitive ion channel transmembrane helices 2/3" evidence="11">
    <location>
        <begin position="308"/>
        <end position="348"/>
    </location>
</feature>
<dbReference type="OrthoDB" id="9809206at2"/>
<evidence type="ECO:0000313" key="12">
    <source>
        <dbReference type="EMBL" id="ERN42600.1"/>
    </source>
</evidence>
<feature type="domain" description="Mechanosensitive ion channel MscS" evidence="9">
    <location>
        <begin position="350"/>
        <end position="416"/>
    </location>
</feature>
<dbReference type="Pfam" id="PF00924">
    <property type="entry name" value="MS_channel_2nd"/>
    <property type="match status" value="1"/>
</dbReference>
<feature type="domain" description="Mechanosensitive ion channel MscS C-terminal" evidence="10">
    <location>
        <begin position="425"/>
        <end position="505"/>
    </location>
</feature>
<reference evidence="12 13" key="1">
    <citation type="submission" date="2013-05" db="EMBL/GenBank/DDBJ databases">
        <title>Draft genome sequence of Rubidibacter lacunae KORDI 51-2.</title>
        <authorList>
            <person name="Choi D.H."/>
            <person name="Noh J.H."/>
            <person name="Kwon K.-K."/>
            <person name="Lee J.-H."/>
            <person name="Ryu J.-Y."/>
        </authorList>
    </citation>
    <scope>NUCLEOTIDE SEQUENCE [LARGE SCALE GENOMIC DNA]</scope>
    <source>
        <strain evidence="12 13">KORDI 51-2</strain>
    </source>
</reference>
<dbReference type="InterPro" id="IPR049142">
    <property type="entry name" value="MS_channel_1st"/>
</dbReference>
<comment type="caution">
    <text evidence="12">The sequence shown here is derived from an EMBL/GenBank/DDBJ whole genome shotgun (WGS) entry which is preliminary data.</text>
</comment>
<dbReference type="InterPro" id="IPR010920">
    <property type="entry name" value="LSM_dom_sf"/>
</dbReference>
<keyword evidence="8" id="KW-0732">Signal</keyword>
<evidence type="ECO:0000259" key="11">
    <source>
        <dbReference type="Pfam" id="PF21088"/>
    </source>
</evidence>
<dbReference type="SUPFAM" id="SSF82861">
    <property type="entry name" value="Mechanosensitive channel protein MscS (YggB), transmembrane region"/>
    <property type="match status" value="1"/>
</dbReference>
<feature type="transmembrane region" description="Helical" evidence="7">
    <location>
        <begin position="261"/>
        <end position="283"/>
    </location>
</feature>
<dbReference type="eggNOG" id="COG3264">
    <property type="taxonomic scope" value="Bacteria"/>
</dbReference>
<dbReference type="Gene3D" id="2.30.30.60">
    <property type="match status" value="1"/>
</dbReference>
<evidence type="ECO:0000256" key="5">
    <source>
        <dbReference type="ARBA" id="ARBA00022989"/>
    </source>
</evidence>